<dbReference type="VEuPathDB" id="FungiDB:HCDG_01365"/>
<evidence type="ECO:0000259" key="3">
    <source>
        <dbReference type="Pfam" id="PF00109"/>
    </source>
</evidence>
<gene>
    <name evidence="4" type="ORF">HCDG_01365</name>
</gene>
<dbReference type="SUPFAM" id="SSF53901">
    <property type="entry name" value="Thiolase-like"/>
    <property type="match status" value="1"/>
</dbReference>
<dbReference type="InterPro" id="IPR014030">
    <property type="entry name" value="Ketoacyl_synth_N"/>
</dbReference>
<dbReference type="Proteomes" id="UP000002624">
    <property type="component" value="Unassembled WGS sequence"/>
</dbReference>
<dbReference type="InterPro" id="IPR016039">
    <property type="entry name" value="Thiolase-like"/>
</dbReference>
<dbReference type="HOGENOM" id="CLU_2096186_0_0_1"/>
<sequence>MRRVVVTGLGAVSPLGIGVRRTWTRLLDGHCGVVSVKNRGPGYSDLPCQIAALVPQGSKNDGGWRGSDWLSREAERKTANFTQYALVATEEALEDAGWKPTNREQQEMTVRKVINY</sequence>
<dbReference type="PANTHER" id="PTHR11712">
    <property type="entry name" value="POLYKETIDE SYNTHASE-RELATED"/>
    <property type="match status" value="1"/>
</dbReference>
<dbReference type="AlphaFoldDB" id="C6H4C6"/>
<dbReference type="Pfam" id="PF00109">
    <property type="entry name" value="ketoacyl-synt"/>
    <property type="match status" value="1"/>
</dbReference>
<evidence type="ECO:0000256" key="1">
    <source>
        <dbReference type="ARBA" id="ARBA00013191"/>
    </source>
</evidence>
<proteinExistence type="predicted"/>
<keyword evidence="2" id="KW-0808">Transferase</keyword>
<accession>C6H4C6</accession>
<protein>
    <recommendedName>
        <fullName evidence="1">beta-ketoacyl-[acyl-carrier-protein] synthase I</fullName>
        <ecNumber evidence="1">2.3.1.41</ecNumber>
    </recommendedName>
</protein>
<dbReference type="GO" id="GO:0005739">
    <property type="term" value="C:mitochondrion"/>
    <property type="evidence" value="ECO:0007669"/>
    <property type="project" value="TreeGrafter"/>
</dbReference>
<evidence type="ECO:0000256" key="2">
    <source>
        <dbReference type="ARBA" id="ARBA00022679"/>
    </source>
</evidence>
<dbReference type="InterPro" id="IPR000794">
    <property type="entry name" value="Beta-ketoacyl_synthase"/>
</dbReference>
<dbReference type="EC" id="2.3.1.41" evidence="1"/>
<dbReference type="Gene3D" id="3.40.47.10">
    <property type="match status" value="1"/>
</dbReference>
<dbReference type="GO" id="GO:0004315">
    <property type="term" value="F:3-oxoacyl-[acyl-carrier-protein] synthase activity"/>
    <property type="evidence" value="ECO:0007669"/>
    <property type="project" value="UniProtKB-EC"/>
</dbReference>
<dbReference type="PANTHER" id="PTHR11712:SF336">
    <property type="entry name" value="3-OXOACYL-[ACYL-CARRIER-PROTEIN] SYNTHASE, MITOCHONDRIAL"/>
    <property type="match status" value="1"/>
</dbReference>
<feature type="domain" description="Beta-ketoacyl synthase-like N-terminal" evidence="3">
    <location>
        <begin position="1"/>
        <end position="109"/>
    </location>
</feature>
<dbReference type="STRING" id="544712.C6H4C6"/>
<evidence type="ECO:0000313" key="5">
    <source>
        <dbReference type="Proteomes" id="UP000002624"/>
    </source>
</evidence>
<evidence type="ECO:0000313" key="4">
    <source>
        <dbReference type="EMBL" id="EER45786.1"/>
    </source>
</evidence>
<dbReference type="EMBL" id="GG692419">
    <property type="protein sequence ID" value="EER45786.1"/>
    <property type="molecule type" value="Genomic_DNA"/>
</dbReference>
<name>C6H4C6_AJECH</name>
<dbReference type="GO" id="GO:0006633">
    <property type="term" value="P:fatty acid biosynthetic process"/>
    <property type="evidence" value="ECO:0007669"/>
    <property type="project" value="TreeGrafter"/>
</dbReference>
<organism evidence="4 5">
    <name type="scientific">Ajellomyces capsulatus (strain H143)</name>
    <name type="common">Darling's disease fungus</name>
    <name type="synonym">Histoplasma capsulatum</name>
    <dbReference type="NCBI Taxonomy" id="544712"/>
    <lineage>
        <taxon>Eukaryota</taxon>
        <taxon>Fungi</taxon>
        <taxon>Dikarya</taxon>
        <taxon>Ascomycota</taxon>
        <taxon>Pezizomycotina</taxon>
        <taxon>Eurotiomycetes</taxon>
        <taxon>Eurotiomycetidae</taxon>
        <taxon>Onygenales</taxon>
        <taxon>Ajellomycetaceae</taxon>
        <taxon>Histoplasma</taxon>
    </lineage>
</organism>
<reference evidence="5" key="1">
    <citation type="submission" date="2009-05" db="EMBL/GenBank/DDBJ databases">
        <title>The genome sequence of Ajellomyces capsulatus strain H143.</title>
        <authorList>
            <person name="Champion M."/>
            <person name="Cuomo C.A."/>
            <person name="Ma L.-J."/>
            <person name="Henn M.R."/>
            <person name="Sil A."/>
            <person name="Goldman B."/>
            <person name="Young S.K."/>
            <person name="Kodira C.D."/>
            <person name="Zeng Q."/>
            <person name="Koehrsen M."/>
            <person name="Alvarado L."/>
            <person name="Berlin A.M."/>
            <person name="Borenstein D."/>
            <person name="Chen Z."/>
            <person name="Engels R."/>
            <person name="Freedman E."/>
            <person name="Gellesch M."/>
            <person name="Goldberg J."/>
            <person name="Griggs A."/>
            <person name="Gujja S."/>
            <person name="Heiman D.I."/>
            <person name="Hepburn T.A."/>
            <person name="Howarth C."/>
            <person name="Jen D."/>
            <person name="Larson L."/>
            <person name="Lewis B."/>
            <person name="Mehta T."/>
            <person name="Park D."/>
            <person name="Pearson M."/>
            <person name="Roberts A."/>
            <person name="Saif S."/>
            <person name="Shea T.D."/>
            <person name="Shenoy N."/>
            <person name="Sisk P."/>
            <person name="Stolte C."/>
            <person name="Sykes S."/>
            <person name="Walk T."/>
            <person name="White J."/>
            <person name="Yandava C."/>
            <person name="Klein B."/>
            <person name="McEwen J.G."/>
            <person name="Puccia R."/>
            <person name="Goldman G.H."/>
            <person name="Felipe M.S."/>
            <person name="Nino-Vega G."/>
            <person name="San-Blas G."/>
            <person name="Taylor J.W."/>
            <person name="Mendoza L."/>
            <person name="Galagan J.E."/>
            <person name="Nusbaum C."/>
            <person name="Birren B.W."/>
        </authorList>
    </citation>
    <scope>NUCLEOTIDE SEQUENCE [LARGE SCALE GENOMIC DNA]</scope>
    <source>
        <strain evidence="5">H143</strain>
    </source>
</reference>